<sequence>MPAAEPTGIGPDRALVETLADGRAVLLVGPGRTPLHLGADELPDDAVEGTWVVLDTQCVPPLVLSVDRELTDAGPSTAT</sequence>
<dbReference type="OrthoDB" id="3932808at2"/>
<keyword evidence="2" id="KW-1185">Reference proteome</keyword>
<dbReference type="RefSeq" id="WP_130650966.1">
    <property type="nucleotide sequence ID" value="NZ_BMHA01000002.1"/>
</dbReference>
<reference evidence="1" key="2">
    <citation type="submission" date="2020-09" db="EMBL/GenBank/DDBJ databases">
        <authorList>
            <person name="Sun Q."/>
            <person name="Zhou Y."/>
        </authorList>
    </citation>
    <scope>NUCLEOTIDE SEQUENCE</scope>
    <source>
        <strain evidence="1">CGMCC 1.14988</strain>
    </source>
</reference>
<gene>
    <name evidence="1" type="ORF">GCM10011354_05240</name>
</gene>
<protein>
    <submittedName>
        <fullName evidence="1">Uncharacterized protein</fullName>
    </submittedName>
</protein>
<evidence type="ECO:0000313" key="2">
    <source>
        <dbReference type="Proteomes" id="UP000650511"/>
    </source>
</evidence>
<dbReference type="AlphaFoldDB" id="A0A8J3ACH8"/>
<comment type="caution">
    <text evidence="1">The sequence shown here is derived from an EMBL/GenBank/DDBJ whole genome shotgun (WGS) entry which is preliminary data.</text>
</comment>
<accession>A0A8J3ACH8</accession>
<name>A0A8J3ACH8_9ACTN</name>
<organism evidence="1 2">
    <name type="scientific">Egicoccus halophilus</name>
    <dbReference type="NCBI Taxonomy" id="1670830"/>
    <lineage>
        <taxon>Bacteria</taxon>
        <taxon>Bacillati</taxon>
        <taxon>Actinomycetota</taxon>
        <taxon>Nitriliruptoria</taxon>
        <taxon>Egicoccales</taxon>
        <taxon>Egicoccaceae</taxon>
        <taxon>Egicoccus</taxon>
    </lineage>
</organism>
<proteinExistence type="predicted"/>
<evidence type="ECO:0000313" key="1">
    <source>
        <dbReference type="EMBL" id="GGI03679.1"/>
    </source>
</evidence>
<dbReference type="Proteomes" id="UP000650511">
    <property type="component" value="Unassembled WGS sequence"/>
</dbReference>
<reference evidence="1" key="1">
    <citation type="journal article" date="2014" name="Int. J. Syst. Evol. Microbiol.">
        <title>Complete genome sequence of Corynebacterium casei LMG S-19264T (=DSM 44701T), isolated from a smear-ripened cheese.</title>
        <authorList>
            <consortium name="US DOE Joint Genome Institute (JGI-PGF)"/>
            <person name="Walter F."/>
            <person name="Albersmeier A."/>
            <person name="Kalinowski J."/>
            <person name="Ruckert C."/>
        </authorList>
    </citation>
    <scope>NUCLEOTIDE SEQUENCE</scope>
    <source>
        <strain evidence="1">CGMCC 1.14988</strain>
    </source>
</reference>
<dbReference type="EMBL" id="BMHA01000002">
    <property type="protein sequence ID" value="GGI03679.1"/>
    <property type="molecule type" value="Genomic_DNA"/>
</dbReference>